<evidence type="ECO:0008006" key="4">
    <source>
        <dbReference type="Google" id="ProtNLM"/>
    </source>
</evidence>
<dbReference type="Pfam" id="PF05331">
    <property type="entry name" value="DUF742"/>
    <property type="match status" value="1"/>
</dbReference>
<feature type="compositionally biased region" description="Basic and acidic residues" evidence="1">
    <location>
        <begin position="40"/>
        <end position="50"/>
    </location>
</feature>
<dbReference type="SUPFAM" id="SSF46785">
    <property type="entry name" value="Winged helix' DNA-binding domain"/>
    <property type="match status" value="1"/>
</dbReference>
<accession>A0A8J4ACW1</accession>
<dbReference type="EMBL" id="BOPO01000082">
    <property type="protein sequence ID" value="GIL28981.1"/>
    <property type="molecule type" value="Genomic_DNA"/>
</dbReference>
<evidence type="ECO:0000256" key="1">
    <source>
        <dbReference type="SAM" id="MobiDB-lite"/>
    </source>
</evidence>
<dbReference type="PANTHER" id="PTHR36221:SF1">
    <property type="entry name" value="DUF742 DOMAIN-CONTAINING PROTEIN"/>
    <property type="match status" value="1"/>
</dbReference>
<comment type="caution">
    <text evidence="2">The sequence shown here is derived from an EMBL/GenBank/DDBJ whole genome shotgun (WGS) entry which is preliminary data.</text>
</comment>
<feature type="region of interest" description="Disordered" evidence="1">
    <location>
        <begin position="1"/>
        <end position="129"/>
    </location>
</feature>
<dbReference type="InterPro" id="IPR007995">
    <property type="entry name" value="DUF742"/>
</dbReference>
<evidence type="ECO:0000313" key="3">
    <source>
        <dbReference type="Proteomes" id="UP000614996"/>
    </source>
</evidence>
<dbReference type="AlphaFoldDB" id="A0A8J4ACW1"/>
<gene>
    <name evidence="2" type="ORF">NUM_42350</name>
</gene>
<dbReference type="Proteomes" id="UP000614996">
    <property type="component" value="Unassembled WGS sequence"/>
</dbReference>
<proteinExistence type="predicted"/>
<organism evidence="2 3">
    <name type="scientific">Actinocatenispora comari</name>
    <dbReference type="NCBI Taxonomy" id="2807577"/>
    <lineage>
        <taxon>Bacteria</taxon>
        <taxon>Bacillati</taxon>
        <taxon>Actinomycetota</taxon>
        <taxon>Actinomycetes</taxon>
        <taxon>Micromonosporales</taxon>
        <taxon>Micromonosporaceae</taxon>
        <taxon>Actinocatenispora</taxon>
    </lineage>
</organism>
<name>A0A8J4ACW1_9ACTN</name>
<protein>
    <recommendedName>
        <fullName evidence="4">DUF742 domain-containing protein</fullName>
    </recommendedName>
</protein>
<dbReference type="PANTHER" id="PTHR36221">
    <property type="entry name" value="DUF742 DOMAIN-CONTAINING PROTEIN"/>
    <property type="match status" value="1"/>
</dbReference>
<keyword evidence="3" id="KW-1185">Reference proteome</keyword>
<sequence length="240" mass="24695">MTASEPISHRHRAPWPPDDALPGPNAWHHPDIGAAHHGCRHAEVGPERHGGYHPGPGAASSGRPHAGPGTPRNGRQPAGPGAARDGWQQGGPAAPSNGWHAGPSGWQDGASGWQAGGGERTGTSHGVADDDELPIVAAYMVARGRVAATPYNRTATVYGRPGDLAAVYGLDPAHLRVLDIVNVRPSAVAEIAALMNVPVVAVRVLLDELVDRRLVAVSGPDGPPPSPAILSRALAGLRTI</sequence>
<dbReference type="InterPro" id="IPR036390">
    <property type="entry name" value="WH_DNA-bd_sf"/>
</dbReference>
<reference evidence="3" key="1">
    <citation type="journal article" date="2021" name="Int. J. Syst. Evol. Microbiol.">
        <title>Actinocatenispora comari sp. nov., an endophytic actinomycete isolated from aerial parts of Comarum salesowianum.</title>
        <authorList>
            <person name="Oyunbileg N."/>
            <person name="Iizaka Y."/>
            <person name="Hamada M."/>
            <person name="Davaapurev B.O."/>
            <person name="Fukumoto A."/>
            <person name="Tsetseg B."/>
            <person name="Kato F."/>
            <person name="Tamura T."/>
            <person name="Batkhuu J."/>
            <person name="Anzai Y."/>
        </authorList>
    </citation>
    <scope>NUCLEOTIDE SEQUENCE [LARGE SCALE GENOMIC DNA]</scope>
    <source>
        <strain evidence="3">NUM-2625</strain>
    </source>
</reference>
<evidence type="ECO:0000313" key="2">
    <source>
        <dbReference type="EMBL" id="GIL28981.1"/>
    </source>
</evidence>